<organism evidence="1 2">
    <name type="scientific">Cupriavidus basilensis</name>
    <dbReference type="NCBI Taxonomy" id="68895"/>
    <lineage>
        <taxon>Bacteria</taxon>
        <taxon>Pseudomonadati</taxon>
        <taxon>Pseudomonadota</taxon>
        <taxon>Betaproteobacteria</taxon>
        <taxon>Burkholderiales</taxon>
        <taxon>Burkholderiaceae</taxon>
        <taxon>Cupriavidus</taxon>
    </lineage>
</organism>
<protein>
    <submittedName>
        <fullName evidence="1">Uncharacterized protein</fullName>
    </submittedName>
</protein>
<dbReference type="Proteomes" id="UP000031843">
    <property type="component" value="Chromosome secondary"/>
</dbReference>
<accession>A0A0C4YW03</accession>
<dbReference type="EMBL" id="CP010537">
    <property type="protein sequence ID" value="AJG24671.1"/>
    <property type="molecule type" value="Genomic_DNA"/>
</dbReference>
<dbReference type="KEGG" id="cbw:RR42_s3090"/>
<dbReference type="AlphaFoldDB" id="A0A0C4YW03"/>
<sequence length="103" mass="11794">MAQLNPGLDENVSACIGNVLIELPLTPTWLAQAWGLYVRYGKLALSEPVRNDIRVLNFILGLEANWLRHASFIEKTWQRAMEKGGKRTRQILTIFLIFHSEET</sequence>
<proteinExistence type="predicted"/>
<reference evidence="1 2" key="1">
    <citation type="journal article" date="2015" name="Genome Announc.">
        <title>Complete Genome Sequence of Cupriavidus basilensis 4G11, Isolated from the Oak Ridge Field Research Center Site.</title>
        <authorList>
            <person name="Ray J."/>
            <person name="Waters R.J."/>
            <person name="Skerker J.M."/>
            <person name="Kuehl J.V."/>
            <person name="Price M.N."/>
            <person name="Huang J."/>
            <person name="Chakraborty R."/>
            <person name="Arkin A.P."/>
            <person name="Deutschbauer A."/>
        </authorList>
    </citation>
    <scope>NUCLEOTIDE SEQUENCE [LARGE SCALE GENOMIC DNA]</scope>
    <source>
        <strain evidence="1">4G11</strain>
    </source>
</reference>
<evidence type="ECO:0000313" key="2">
    <source>
        <dbReference type="Proteomes" id="UP000031843"/>
    </source>
</evidence>
<evidence type="ECO:0000313" key="1">
    <source>
        <dbReference type="EMBL" id="AJG24671.1"/>
    </source>
</evidence>
<gene>
    <name evidence="1" type="ORF">RR42_s3090</name>
</gene>
<keyword evidence="2" id="KW-1185">Reference proteome</keyword>
<name>A0A0C4YW03_9BURK</name>